<feature type="domain" description="NACHT" evidence="1">
    <location>
        <begin position="79"/>
        <end position="226"/>
    </location>
</feature>
<protein>
    <submittedName>
        <fullName evidence="2">NACHT domain-containing protein</fullName>
    </submittedName>
</protein>
<accession>A0A414WTV4</accession>
<gene>
    <name evidence="2" type="ORF">DW204_12245</name>
</gene>
<dbReference type="Pfam" id="PF05729">
    <property type="entry name" value="NACHT"/>
    <property type="match status" value="1"/>
</dbReference>
<evidence type="ECO:0000313" key="3">
    <source>
        <dbReference type="Proteomes" id="UP000284998"/>
    </source>
</evidence>
<name>A0A414WTV4_9BACT</name>
<organism evidence="2 3">
    <name type="scientific">Phocaeicola plebeius</name>
    <dbReference type="NCBI Taxonomy" id="310297"/>
    <lineage>
        <taxon>Bacteria</taxon>
        <taxon>Pseudomonadati</taxon>
        <taxon>Bacteroidota</taxon>
        <taxon>Bacteroidia</taxon>
        <taxon>Bacteroidales</taxon>
        <taxon>Bacteroidaceae</taxon>
        <taxon>Phocaeicola</taxon>
    </lineage>
</organism>
<sequence>MEDRTINQNGQTPIYIEKNSGQIYVGNLYVEEPSVAFVKGSYELQDYAPTIQPSIHREEVDQIKDWIERRISTEHPCRLALLYGKAGVGKSIVMHDLLEELKGNKDYLVLGIKSDQVEFADTDELGKNMHLAKPIEIVMEEMTHQYKRVILLIDQIDALSLSLSSNRTPLRSLLKLIRQVQLISNVRVVISCRPYDLEYDPLLDSLRIKNKWELKDFTKEQVLDILDKNECKEHLNDNLLRFLGNPLHLYLFLKIKSGEQLTYPLSTDVLYHQLWRKYILDDSMRTVDKERLLALMDALVTTMYKRQELSVHLREFETDFSFELQYLFSHELLLKTKSNQIQFFHQTLFDYVYARRFTEKGYNLLEVLKRQHQGLFSRAAVKSILTFLREQSPKEYIHIIDQLLYAQNDDGKDTYRYHLKSLALSNMAFFETPLNDEINFISRKVFQDNIYMDVLYESVHTPNWFKAIWEIMESKGGWKCLSKNYKEKTMLMSKRTLLLCAEIVLDKLEATFDFSNKEDCEYFSNLLQHYDLNCDTKKLIVLYNKLVKSRLPLEHTRLLENIMKDNPEFICQELKENVRLQLLEKESKLVYRIEVGHDVKLLYEKLLRDHHNHGVQLLVDILKLVYDNSKFCLDGAEISNSTEFYSFQRVTGGHFVSNFIEDAANILIDNFLKEVDNERVELYLTEFAQSEHEGFVFIALYVYTKFPEKFKDNIFNLIINRSVLCNAPSWVEYQTMEALKAAFPLWNDEQKLTIIRRILSIDDKGEHVLFKDYAKNRLLYGHPLLDIDLHKGKALHAIHKEELRRLSWQAYQERQRIDRKFNEARLKNDMPSQMTTHTGWTSLREDQGMKMNPDTWHKAMLTYTDNSIIDWDRPSLTGQCHLFRNVVAKEPNKFIDLINTALDDNRVLLDYPQAGMQGLLDAGRLDDAVHVMERILDIVHYDVNSTFRGFCIHSLLFALNDVSKMSLVPEPVFKLFCNVLLNAKEPDEDIHQDMKDVYNVGINQARGNAGYMLVECAKENKYKEDIFRTIESIAETASVYTRAAVLLNMATLNILDRNRNVELFKKLMHDFNPRLMAMPVHNYNPLVYFVNYAIDELLEFFSHAADCTECYREQVIILWLAWAHNDKDERIKVFLDKMCENNQEARISLLHFLGTLGQRINEEAIYYILHFMEPQFDSSEMGEACDNLFHHADKWNDNLQKRVADAYVTSPLSKHKVSVFIEFLAGYAIKDPLQTLKWLEKILIHELPDDYFIVNHVVDVLIQSYNGIKSFNDSRYQDTLEHAMDLIDSIMQNPSNKYLITNFINKLDNE</sequence>
<evidence type="ECO:0000313" key="2">
    <source>
        <dbReference type="EMBL" id="RHH41533.1"/>
    </source>
</evidence>
<reference evidence="2 3" key="1">
    <citation type="submission" date="2018-08" db="EMBL/GenBank/DDBJ databases">
        <title>A genome reference for cultivated species of the human gut microbiota.</title>
        <authorList>
            <person name="Zou Y."/>
            <person name="Xue W."/>
            <person name="Luo G."/>
        </authorList>
    </citation>
    <scope>NUCLEOTIDE SEQUENCE [LARGE SCALE GENOMIC DNA]</scope>
    <source>
        <strain evidence="2 3">AM17-44</strain>
    </source>
</reference>
<dbReference type="CDD" id="cd00009">
    <property type="entry name" value="AAA"/>
    <property type="match status" value="1"/>
</dbReference>
<dbReference type="EMBL" id="QRJS01000036">
    <property type="protein sequence ID" value="RHH41533.1"/>
    <property type="molecule type" value="Genomic_DNA"/>
</dbReference>
<dbReference type="InterPro" id="IPR027417">
    <property type="entry name" value="P-loop_NTPase"/>
</dbReference>
<dbReference type="Gene3D" id="3.40.50.300">
    <property type="entry name" value="P-loop containing nucleotide triphosphate hydrolases"/>
    <property type="match status" value="1"/>
</dbReference>
<dbReference type="Proteomes" id="UP000284998">
    <property type="component" value="Unassembled WGS sequence"/>
</dbReference>
<comment type="caution">
    <text evidence="2">The sequence shown here is derived from an EMBL/GenBank/DDBJ whole genome shotgun (WGS) entry which is preliminary data.</text>
</comment>
<dbReference type="SUPFAM" id="SSF52540">
    <property type="entry name" value="P-loop containing nucleoside triphosphate hydrolases"/>
    <property type="match status" value="1"/>
</dbReference>
<proteinExistence type="predicted"/>
<dbReference type="RefSeq" id="WP_118244303.1">
    <property type="nucleotide sequence ID" value="NZ_QRJS01000036.1"/>
</dbReference>
<dbReference type="InterPro" id="IPR007111">
    <property type="entry name" value="NACHT_NTPase"/>
</dbReference>
<evidence type="ECO:0000259" key="1">
    <source>
        <dbReference type="Pfam" id="PF05729"/>
    </source>
</evidence>